<evidence type="ECO:0000256" key="5">
    <source>
        <dbReference type="SAM" id="MobiDB-lite"/>
    </source>
</evidence>
<dbReference type="GO" id="GO:0005524">
    <property type="term" value="F:ATP binding"/>
    <property type="evidence" value="ECO:0007669"/>
    <property type="project" value="UniProtKB-KW"/>
</dbReference>
<keyword evidence="7" id="KW-0396">Initiation factor</keyword>
<evidence type="ECO:0000259" key="6">
    <source>
        <dbReference type="PROSITE" id="PS51194"/>
    </source>
</evidence>
<dbReference type="CDD" id="cd18787">
    <property type="entry name" value="SF2_C_DEAD"/>
    <property type="match status" value="1"/>
</dbReference>
<dbReference type="InterPro" id="IPR027417">
    <property type="entry name" value="P-loop_NTPase"/>
</dbReference>
<keyword evidence="7" id="KW-0648">Protein biosynthesis</keyword>
<feature type="non-terminal residue" evidence="7">
    <location>
        <position position="1"/>
    </location>
</feature>
<dbReference type="PROSITE" id="PS51194">
    <property type="entry name" value="HELICASE_CTER"/>
    <property type="match status" value="1"/>
</dbReference>
<comment type="caution">
    <text evidence="7">The sequence shown here is derived from an EMBL/GenBank/DDBJ whole genome shotgun (WGS) entry which is preliminary data.</text>
</comment>
<dbReference type="EMBL" id="BKCJ010175008">
    <property type="protein sequence ID" value="GEY39594.1"/>
    <property type="molecule type" value="Genomic_DNA"/>
</dbReference>
<dbReference type="SUPFAM" id="SSF52540">
    <property type="entry name" value="P-loop containing nucleoside triphosphate hydrolases"/>
    <property type="match status" value="1"/>
</dbReference>
<dbReference type="GO" id="GO:0005829">
    <property type="term" value="C:cytosol"/>
    <property type="evidence" value="ECO:0007669"/>
    <property type="project" value="TreeGrafter"/>
</dbReference>
<dbReference type="GO" id="GO:0003743">
    <property type="term" value="F:translation initiation factor activity"/>
    <property type="evidence" value="ECO:0007669"/>
    <property type="project" value="UniProtKB-KW"/>
</dbReference>
<evidence type="ECO:0000256" key="4">
    <source>
        <dbReference type="ARBA" id="ARBA00022840"/>
    </source>
</evidence>
<protein>
    <submittedName>
        <fullName evidence="7">Eukaryotic initiation factor 4A-6-like</fullName>
    </submittedName>
</protein>
<dbReference type="PANTHER" id="PTHR47959">
    <property type="entry name" value="ATP-DEPENDENT RNA HELICASE RHLE-RELATED"/>
    <property type="match status" value="1"/>
</dbReference>
<keyword evidence="2" id="KW-0378">Hydrolase</keyword>
<evidence type="ECO:0000256" key="2">
    <source>
        <dbReference type="ARBA" id="ARBA00022801"/>
    </source>
</evidence>
<proteinExistence type="predicted"/>
<dbReference type="GO" id="GO:0003724">
    <property type="term" value="F:RNA helicase activity"/>
    <property type="evidence" value="ECO:0007669"/>
    <property type="project" value="TreeGrafter"/>
</dbReference>
<dbReference type="Pfam" id="PF00271">
    <property type="entry name" value="Helicase_C"/>
    <property type="match status" value="1"/>
</dbReference>
<dbReference type="InterPro" id="IPR050079">
    <property type="entry name" value="DEAD_box_RNA_helicase"/>
</dbReference>
<sequence length="324" mass="36250">SSRVLITTDLLARGIDVQQVSLVINYDLPRQPENYLHRIGRSGRFGRKGVAINIMTSDDGKMLADIQKFYNVVVEELPANGQDAEWVTVEIKNHNHHMALGLDNEKVPPSSNSDITVSEKGHGPASRYLGNSHKQFISKVNRRESSTLSESEESGAAEMRYGDSGGKSEEAVVALGTCDIALELWKKGLSDLQWMPRLAVHHVQRHREGHVSIKKLHVKKAVMKCPECKDTLQIRISADDISEPPWKAYNIMKKEDYSYEIIMENVPPPNNDPNVLEEEPIPEQASAARVGFGPQWIGGQISNNNNGWLEEDPKEVAFCFEICL</sequence>
<dbReference type="PANTHER" id="PTHR47959:SF1">
    <property type="entry name" value="ATP-DEPENDENT RNA HELICASE DBPA"/>
    <property type="match status" value="1"/>
</dbReference>
<keyword evidence="4" id="KW-0067">ATP-binding</keyword>
<dbReference type="InterPro" id="IPR001650">
    <property type="entry name" value="Helicase_C-like"/>
</dbReference>
<evidence type="ECO:0000256" key="1">
    <source>
        <dbReference type="ARBA" id="ARBA00022741"/>
    </source>
</evidence>
<dbReference type="Pfam" id="PF25112">
    <property type="entry name" value="zf-AtTam37"/>
    <property type="match status" value="1"/>
</dbReference>
<evidence type="ECO:0000313" key="7">
    <source>
        <dbReference type="EMBL" id="GEY39594.1"/>
    </source>
</evidence>
<keyword evidence="1" id="KW-0547">Nucleotide-binding</keyword>
<feature type="domain" description="Helicase C-terminal" evidence="6">
    <location>
        <begin position="1"/>
        <end position="85"/>
    </location>
</feature>
<accession>A0A699HLI3</accession>
<feature type="region of interest" description="Disordered" evidence="5">
    <location>
        <begin position="101"/>
        <end position="164"/>
    </location>
</feature>
<dbReference type="GO" id="GO:0016787">
    <property type="term" value="F:hydrolase activity"/>
    <property type="evidence" value="ECO:0007669"/>
    <property type="project" value="UniProtKB-KW"/>
</dbReference>
<keyword evidence="3" id="KW-0347">Helicase</keyword>
<dbReference type="Gene3D" id="3.40.50.300">
    <property type="entry name" value="P-loop containing nucleotide triphosphate hydrolases"/>
    <property type="match status" value="1"/>
</dbReference>
<name>A0A699HLI3_TANCI</name>
<dbReference type="AlphaFoldDB" id="A0A699HLI3"/>
<reference evidence="7" key="1">
    <citation type="journal article" date="2019" name="Sci. Rep.">
        <title>Draft genome of Tanacetum cinerariifolium, the natural source of mosquito coil.</title>
        <authorList>
            <person name="Yamashiro T."/>
            <person name="Shiraishi A."/>
            <person name="Satake H."/>
            <person name="Nakayama K."/>
        </authorList>
    </citation>
    <scope>NUCLEOTIDE SEQUENCE</scope>
</reference>
<evidence type="ECO:0000256" key="3">
    <source>
        <dbReference type="ARBA" id="ARBA00022806"/>
    </source>
</evidence>
<dbReference type="InterPro" id="IPR056892">
    <property type="entry name" value="Zf-AtTam37"/>
</dbReference>
<organism evidence="7">
    <name type="scientific">Tanacetum cinerariifolium</name>
    <name type="common">Dalmatian daisy</name>
    <name type="synonym">Chrysanthemum cinerariifolium</name>
    <dbReference type="NCBI Taxonomy" id="118510"/>
    <lineage>
        <taxon>Eukaryota</taxon>
        <taxon>Viridiplantae</taxon>
        <taxon>Streptophyta</taxon>
        <taxon>Embryophyta</taxon>
        <taxon>Tracheophyta</taxon>
        <taxon>Spermatophyta</taxon>
        <taxon>Magnoliopsida</taxon>
        <taxon>eudicotyledons</taxon>
        <taxon>Gunneridae</taxon>
        <taxon>Pentapetalae</taxon>
        <taxon>asterids</taxon>
        <taxon>campanulids</taxon>
        <taxon>Asterales</taxon>
        <taxon>Asteraceae</taxon>
        <taxon>Asteroideae</taxon>
        <taxon>Anthemideae</taxon>
        <taxon>Anthemidinae</taxon>
        <taxon>Tanacetum</taxon>
    </lineage>
</organism>
<gene>
    <name evidence="7" type="ORF">Tci_411568</name>
</gene>